<feature type="region of interest" description="Disordered" evidence="1">
    <location>
        <begin position="179"/>
        <end position="214"/>
    </location>
</feature>
<dbReference type="Proteomes" id="UP000236333">
    <property type="component" value="Unassembled WGS sequence"/>
</dbReference>
<sequence length="214" mass="24250">MTACKVRCKLNASWTAEERKKKAAKHTQLHRTASRLAEAEGREPPPRPDVEVGGKPGKKERLLRDTLQGDAFALTAEEKVGIAQLYRNPAFKLAERYATSRVGAGEERLTVSRVARRRFVAVRDLGSAAAGRRARASLRRVPLEDIERLEKLAVQVQERLPKLNVWVAEYKKYRRQVKRSKLRGSTDPVQQPKIPEDLTIFDKDPTLADDEDED</sequence>
<protein>
    <submittedName>
        <fullName evidence="2">Uncharacterized protein</fullName>
    </submittedName>
</protein>
<feature type="compositionally biased region" description="Basic and acidic residues" evidence="1">
    <location>
        <begin position="37"/>
        <end position="58"/>
    </location>
</feature>
<gene>
    <name evidence="2" type="ORF">TSOC_011656</name>
</gene>
<evidence type="ECO:0000313" key="3">
    <source>
        <dbReference type="Proteomes" id="UP000236333"/>
    </source>
</evidence>
<accession>A0A2J7ZQ32</accession>
<evidence type="ECO:0000313" key="2">
    <source>
        <dbReference type="EMBL" id="PNH02373.1"/>
    </source>
</evidence>
<keyword evidence="3" id="KW-1185">Reference proteome</keyword>
<name>A0A2J7ZQ32_9CHLO</name>
<proteinExistence type="predicted"/>
<organism evidence="2 3">
    <name type="scientific">Tetrabaena socialis</name>
    <dbReference type="NCBI Taxonomy" id="47790"/>
    <lineage>
        <taxon>Eukaryota</taxon>
        <taxon>Viridiplantae</taxon>
        <taxon>Chlorophyta</taxon>
        <taxon>core chlorophytes</taxon>
        <taxon>Chlorophyceae</taxon>
        <taxon>CS clade</taxon>
        <taxon>Chlamydomonadales</taxon>
        <taxon>Tetrabaenaceae</taxon>
        <taxon>Tetrabaena</taxon>
    </lineage>
</organism>
<dbReference type="EMBL" id="PGGS01000667">
    <property type="protein sequence ID" value="PNH02373.1"/>
    <property type="molecule type" value="Genomic_DNA"/>
</dbReference>
<evidence type="ECO:0000256" key="1">
    <source>
        <dbReference type="SAM" id="MobiDB-lite"/>
    </source>
</evidence>
<feature type="compositionally biased region" description="Basic residues" evidence="1">
    <location>
        <begin position="21"/>
        <end position="33"/>
    </location>
</feature>
<feature type="region of interest" description="Disordered" evidence="1">
    <location>
        <begin position="16"/>
        <end position="58"/>
    </location>
</feature>
<comment type="caution">
    <text evidence="2">The sequence shown here is derived from an EMBL/GenBank/DDBJ whole genome shotgun (WGS) entry which is preliminary data.</text>
</comment>
<reference evidence="2 3" key="1">
    <citation type="journal article" date="2017" name="Mol. Biol. Evol.">
        <title>The 4-celled Tetrabaena socialis nuclear genome reveals the essential components for genetic control of cell number at the origin of multicellularity in the volvocine lineage.</title>
        <authorList>
            <person name="Featherston J."/>
            <person name="Arakaki Y."/>
            <person name="Hanschen E.R."/>
            <person name="Ferris P.J."/>
            <person name="Michod R.E."/>
            <person name="Olson B.J.S.C."/>
            <person name="Nozaki H."/>
            <person name="Durand P.M."/>
        </authorList>
    </citation>
    <scope>NUCLEOTIDE SEQUENCE [LARGE SCALE GENOMIC DNA]</scope>
    <source>
        <strain evidence="2 3">NIES-571</strain>
    </source>
</reference>
<dbReference type="AlphaFoldDB" id="A0A2J7ZQ32"/>
<feature type="compositionally biased region" description="Basic and acidic residues" evidence="1">
    <location>
        <begin position="194"/>
        <end position="206"/>
    </location>
</feature>